<name>Q0G103_9HYPH</name>
<dbReference type="GO" id="GO:0005886">
    <property type="term" value="C:plasma membrane"/>
    <property type="evidence" value="ECO:0007669"/>
    <property type="project" value="UniProtKB-SubCell"/>
</dbReference>
<dbReference type="GO" id="GO:0009425">
    <property type="term" value="C:bacterial-type flagellum basal body"/>
    <property type="evidence" value="ECO:0007669"/>
    <property type="project" value="UniProtKB-SubCell"/>
</dbReference>
<keyword evidence="14" id="KW-0966">Cell projection</keyword>
<keyword evidence="15" id="KW-1185">Reference proteome</keyword>
<evidence type="ECO:0000256" key="7">
    <source>
        <dbReference type="ARBA" id="ARBA00022779"/>
    </source>
</evidence>
<dbReference type="InterPro" id="IPR028263">
    <property type="entry name" value="FliG_N"/>
</dbReference>
<dbReference type="EMBL" id="AATP01000005">
    <property type="protein sequence ID" value="EAU40836.1"/>
    <property type="molecule type" value="Genomic_DNA"/>
</dbReference>
<keyword evidence="8" id="KW-0472">Membrane</keyword>
<dbReference type="PRINTS" id="PR00954">
    <property type="entry name" value="FLGMOTORFLIG"/>
</dbReference>
<evidence type="ECO:0000313" key="15">
    <source>
        <dbReference type="Proteomes" id="UP000004310"/>
    </source>
</evidence>
<dbReference type="Gene3D" id="1.10.220.30">
    <property type="match status" value="3"/>
</dbReference>
<evidence type="ECO:0000256" key="2">
    <source>
        <dbReference type="ARBA" id="ARBA00004413"/>
    </source>
</evidence>
<feature type="domain" description="Flagellar motor switch protein FliG middle" evidence="12">
    <location>
        <begin position="134"/>
        <end position="184"/>
    </location>
</feature>
<reference evidence="14 15" key="1">
    <citation type="journal article" date="2010" name="J. Bacteriol.">
        <title>Genome sequence of Fulvimarina pelagi HTCC2506T, a Mn(II)-oxidizing alphaproteobacterium possessing an aerobic anoxygenic photosynthetic gene cluster and Xanthorhodopsin.</title>
        <authorList>
            <person name="Kang I."/>
            <person name="Oh H.M."/>
            <person name="Lim S.I."/>
            <person name="Ferriera S."/>
            <person name="Giovannoni S.J."/>
            <person name="Cho J.C."/>
        </authorList>
    </citation>
    <scope>NUCLEOTIDE SEQUENCE [LARGE SCALE GENOMIC DNA]</scope>
    <source>
        <strain evidence="14 15">HTCC2506</strain>
    </source>
</reference>
<dbReference type="InterPro" id="IPR000090">
    <property type="entry name" value="Flg_Motor_Flig"/>
</dbReference>
<dbReference type="GO" id="GO:0003774">
    <property type="term" value="F:cytoskeletal motor activity"/>
    <property type="evidence" value="ECO:0007669"/>
    <property type="project" value="InterPro"/>
</dbReference>
<dbReference type="InterPro" id="IPR032779">
    <property type="entry name" value="FliG_M"/>
</dbReference>
<keyword evidence="7" id="KW-0283">Flagellar rotation</keyword>
<evidence type="ECO:0000259" key="13">
    <source>
        <dbReference type="Pfam" id="PF14842"/>
    </source>
</evidence>
<proteinExistence type="inferred from homology"/>
<dbReference type="RefSeq" id="WP_007068744.1">
    <property type="nucleotide sequence ID" value="NZ_DS022272.1"/>
</dbReference>
<accession>Q0G103</accession>
<protein>
    <recommendedName>
        <fullName evidence="4">Flagellar motor switch protein FliG</fullName>
    </recommendedName>
</protein>
<dbReference type="GO" id="GO:0071973">
    <property type="term" value="P:bacterial-type flagellum-dependent cell motility"/>
    <property type="evidence" value="ECO:0007669"/>
    <property type="project" value="InterPro"/>
</dbReference>
<comment type="similarity">
    <text evidence="3">Belongs to the FliG family.</text>
</comment>
<evidence type="ECO:0000256" key="5">
    <source>
        <dbReference type="ARBA" id="ARBA00022475"/>
    </source>
</evidence>
<dbReference type="GO" id="GO:0006935">
    <property type="term" value="P:chemotaxis"/>
    <property type="evidence" value="ECO:0007669"/>
    <property type="project" value="UniProtKB-KW"/>
</dbReference>
<feature type="domain" description="Flagellar motor switch protein FliG N-terminal" evidence="13">
    <location>
        <begin position="16"/>
        <end position="105"/>
    </location>
</feature>
<comment type="function">
    <text evidence="10">FliG is one of three proteins (FliG, FliN, FliM) that forms the rotor-mounted switch complex (C ring), located at the base of the basal body. This complex interacts with the CheY and CheZ chemotaxis proteins, in addition to contacting components of the motor that determine the direction of flagellar rotation.</text>
</comment>
<dbReference type="InterPro" id="IPR023087">
    <property type="entry name" value="Flg_Motor_Flig_C"/>
</dbReference>
<dbReference type="STRING" id="217511.GCA_001463845_01917"/>
<dbReference type="PANTHER" id="PTHR30534">
    <property type="entry name" value="FLAGELLAR MOTOR SWITCH PROTEIN FLIG"/>
    <property type="match status" value="1"/>
</dbReference>
<comment type="subcellular location">
    <subcellularLocation>
        <location evidence="1">Bacterial flagellum basal body</location>
    </subcellularLocation>
    <subcellularLocation>
        <location evidence="2">Cell membrane</location>
        <topology evidence="2">Peripheral membrane protein</topology>
        <orientation evidence="2">Cytoplasmic side</orientation>
    </subcellularLocation>
</comment>
<keyword evidence="14" id="KW-0282">Flagellum</keyword>
<evidence type="ECO:0000259" key="11">
    <source>
        <dbReference type="Pfam" id="PF01706"/>
    </source>
</evidence>
<comment type="caution">
    <text evidence="14">The sequence shown here is derived from an EMBL/GenBank/DDBJ whole genome shotgun (WGS) entry which is preliminary data.</text>
</comment>
<dbReference type="eggNOG" id="COG1536">
    <property type="taxonomic scope" value="Bacteria"/>
</dbReference>
<dbReference type="InterPro" id="IPR011002">
    <property type="entry name" value="FliG_a-hlx"/>
</dbReference>
<keyword evidence="14" id="KW-0969">Cilium</keyword>
<feature type="domain" description="Flagellar motor switch protein FliG C-terminal" evidence="11">
    <location>
        <begin position="236"/>
        <end position="341"/>
    </location>
</feature>
<dbReference type="Pfam" id="PF14841">
    <property type="entry name" value="FliG_M"/>
    <property type="match status" value="1"/>
</dbReference>
<dbReference type="Pfam" id="PF14842">
    <property type="entry name" value="FliG_N"/>
    <property type="match status" value="1"/>
</dbReference>
<gene>
    <name evidence="14" type="ORF">FP2506_18149</name>
</gene>
<keyword evidence="5" id="KW-1003">Cell membrane</keyword>
<evidence type="ECO:0000313" key="14">
    <source>
        <dbReference type="EMBL" id="EAU40836.1"/>
    </source>
</evidence>
<keyword evidence="9" id="KW-0975">Bacterial flagellum</keyword>
<evidence type="ECO:0000256" key="9">
    <source>
        <dbReference type="ARBA" id="ARBA00023143"/>
    </source>
</evidence>
<evidence type="ECO:0000256" key="10">
    <source>
        <dbReference type="ARBA" id="ARBA00025598"/>
    </source>
</evidence>
<evidence type="ECO:0000256" key="1">
    <source>
        <dbReference type="ARBA" id="ARBA00004117"/>
    </source>
</evidence>
<evidence type="ECO:0000256" key="8">
    <source>
        <dbReference type="ARBA" id="ARBA00023136"/>
    </source>
</evidence>
<dbReference type="HOGENOM" id="CLU_047835_0_1_5"/>
<dbReference type="Proteomes" id="UP000004310">
    <property type="component" value="Unassembled WGS sequence"/>
</dbReference>
<evidence type="ECO:0000256" key="6">
    <source>
        <dbReference type="ARBA" id="ARBA00022500"/>
    </source>
</evidence>
<dbReference type="SUPFAM" id="SSF48029">
    <property type="entry name" value="FliG"/>
    <property type="match status" value="2"/>
</dbReference>
<organism evidence="14 15">
    <name type="scientific">Fulvimarina pelagi HTCC2506</name>
    <dbReference type="NCBI Taxonomy" id="314231"/>
    <lineage>
        <taxon>Bacteria</taxon>
        <taxon>Pseudomonadati</taxon>
        <taxon>Pseudomonadota</taxon>
        <taxon>Alphaproteobacteria</taxon>
        <taxon>Hyphomicrobiales</taxon>
        <taxon>Aurantimonadaceae</taxon>
        <taxon>Fulvimarina</taxon>
    </lineage>
</organism>
<evidence type="ECO:0000256" key="3">
    <source>
        <dbReference type="ARBA" id="ARBA00010299"/>
    </source>
</evidence>
<evidence type="ECO:0000259" key="12">
    <source>
        <dbReference type="Pfam" id="PF14841"/>
    </source>
</evidence>
<evidence type="ECO:0000256" key="4">
    <source>
        <dbReference type="ARBA" id="ARBA00021870"/>
    </source>
</evidence>
<sequence>MNSLASYSEELHAAPLRGGARAAVLLLALGPEGASRLLKHMAPDEIVSLKAAAAKLENVSPDQIDEVVEDFASTFKRGPIFPGPGQQMADLLRNALSENEYEALFPDEKSRAIQTMLAQDKRNVWEAVADIEGEVLAKKLSGEHPHIIAILLSKVPSDAAVLIVRAFEPDLRNDVLKRMLQIKPLAGPIQSLFESHVRQTYLVTGDDQAGEGRHTILANVVNRLAKDESTELIDFIEVDQPEEAMELRKLLFAFEDIPGMPQKARLTLFDGIGAETIILALQGAPDDIRESILSAQGARARRMIEAELSQESNATKDAIEAARRDIAGRALELAGEGTIILRESEDED</sequence>
<dbReference type="AlphaFoldDB" id="Q0G103"/>
<dbReference type="PANTHER" id="PTHR30534:SF0">
    <property type="entry name" value="FLAGELLAR MOTOR SWITCH PROTEIN FLIG"/>
    <property type="match status" value="1"/>
</dbReference>
<keyword evidence="6" id="KW-0145">Chemotaxis</keyword>
<dbReference type="Pfam" id="PF01706">
    <property type="entry name" value="FliG_C"/>
    <property type="match status" value="1"/>
</dbReference>